<evidence type="ECO:0000313" key="1">
    <source>
        <dbReference type="EMBL" id="MFD1017887.1"/>
    </source>
</evidence>
<dbReference type="Proteomes" id="UP001596990">
    <property type="component" value="Unassembled WGS sequence"/>
</dbReference>
<protein>
    <submittedName>
        <fullName evidence="1">Uncharacterized protein</fullName>
    </submittedName>
</protein>
<evidence type="ECO:0000313" key="2">
    <source>
        <dbReference type="Proteomes" id="UP001596990"/>
    </source>
</evidence>
<accession>A0ABW3KVI3</accession>
<reference evidence="2" key="1">
    <citation type="journal article" date="2019" name="Int. J. Syst. Evol. Microbiol.">
        <title>The Global Catalogue of Microorganisms (GCM) 10K type strain sequencing project: providing services to taxonomists for standard genome sequencing and annotation.</title>
        <authorList>
            <consortium name="The Broad Institute Genomics Platform"/>
            <consortium name="The Broad Institute Genome Sequencing Center for Infectious Disease"/>
            <person name="Wu L."/>
            <person name="Ma J."/>
        </authorList>
    </citation>
    <scope>NUCLEOTIDE SEQUENCE [LARGE SCALE GENOMIC DNA]</scope>
    <source>
        <strain evidence="2">CCUG 56607</strain>
    </source>
</reference>
<dbReference type="RefSeq" id="WP_386055978.1">
    <property type="nucleotide sequence ID" value="NZ_JBHTKL010000001.1"/>
</dbReference>
<sequence>MGYILPVPHFQYRDYHQRTIQTPESPYTLQQPYKVTFDKKMIDKDVDHEKYRKDDEKSIHLPASANAATSEKIFAELTGKGRHFSESI</sequence>
<comment type="caution">
    <text evidence="1">The sequence shown here is derived from an EMBL/GenBank/DDBJ whole genome shotgun (WGS) entry which is preliminary data.</text>
</comment>
<dbReference type="EMBL" id="JBHTKL010000001">
    <property type="protein sequence ID" value="MFD1017887.1"/>
    <property type="molecule type" value="Genomic_DNA"/>
</dbReference>
<gene>
    <name evidence="1" type="ORF">ACFQ2J_01635</name>
</gene>
<proteinExistence type="predicted"/>
<name>A0ABW3KVI3_9BACI</name>
<keyword evidence="2" id="KW-1185">Reference proteome</keyword>
<organism evidence="1 2">
    <name type="scientific">Thalassobacillus hwangdonensis</name>
    <dbReference type="NCBI Taxonomy" id="546108"/>
    <lineage>
        <taxon>Bacteria</taxon>
        <taxon>Bacillati</taxon>
        <taxon>Bacillota</taxon>
        <taxon>Bacilli</taxon>
        <taxon>Bacillales</taxon>
        <taxon>Bacillaceae</taxon>
        <taxon>Thalassobacillus</taxon>
    </lineage>
</organism>